<sequence>MASIDRHHLDLYVAICKPQDPEDPIHWMMMMAHPGAERCTWLHCEGSRGDRRTEIEEGKRFNSWGVDTKDFLCRIPVSEGITVVQEALALPKESCRWWVLYLMLRLEDKGLMPEGTHNHWKGHRDTGSTENFGTGCLGETY</sequence>
<protein>
    <submittedName>
        <fullName evidence="1">Uncharacterized protein</fullName>
    </submittedName>
</protein>
<organism evidence="1 2">
    <name type="scientific">Penicillium canescens</name>
    <dbReference type="NCBI Taxonomy" id="5083"/>
    <lineage>
        <taxon>Eukaryota</taxon>
        <taxon>Fungi</taxon>
        <taxon>Dikarya</taxon>
        <taxon>Ascomycota</taxon>
        <taxon>Pezizomycotina</taxon>
        <taxon>Eurotiomycetes</taxon>
        <taxon>Eurotiomycetidae</taxon>
        <taxon>Eurotiales</taxon>
        <taxon>Aspergillaceae</taxon>
        <taxon>Penicillium</taxon>
    </lineage>
</organism>
<gene>
    <name evidence="1" type="ORF">N7460_003239</name>
</gene>
<accession>A0AAD6ILF1</accession>
<reference evidence="1" key="1">
    <citation type="journal article" date="2023" name="IMA Fungus">
        <title>Comparative genomic study of the Penicillium genus elucidates a diverse pangenome and 15 lateral gene transfer events.</title>
        <authorList>
            <person name="Petersen C."/>
            <person name="Sorensen T."/>
            <person name="Nielsen M.R."/>
            <person name="Sondergaard T.E."/>
            <person name="Sorensen J.L."/>
            <person name="Fitzpatrick D.A."/>
            <person name="Frisvad J.C."/>
            <person name="Nielsen K.L."/>
        </authorList>
    </citation>
    <scope>NUCLEOTIDE SEQUENCE</scope>
    <source>
        <strain evidence="1">IBT 15450</strain>
    </source>
</reference>
<proteinExistence type="predicted"/>
<comment type="caution">
    <text evidence="1">The sequence shown here is derived from an EMBL/GenBank/DDBJ whole genome shotgun (WGS) entry which is preliminary data.</text>
</comment>
<dbReference type="AlphaFoldDB" id="A0AAD6ILF1"/>
<name>A0AAD6ILF1_PENCN</name>
<reference evidence="1" key="2">
    <citation type="submission" date="2023-01" db="EMBL/GenBank/DDBJ databases">
        <authorList>
            <person name="Petersen C."/>
        </authorList>
    </citation>
    <scope>NUCLEOTIDE SEQUENCE</scope>
    <source>
        <strain evidence="1">IBT 15450</strain>
    </source>
</reference>
<keyword evidence="2" id="KW-1185">Reference proteome</keyword>
<evidence type="ECO:0000313" key="1">
    <source>
        <dbReference type="EMBL" id="KAJ6052705.1"/>
    </source>
</evidence>
<dbReference type="EMBL" id="JAQJZL010000002">
    <property type="protein sequence ID" value="KAJ6052705.1"/>
    <property type="molecule type" value="Genomic_DNA"/>
</dbReference>
<evidence type="ECO:0000313" key="2">
    <source>
        <dbReference type="Proteomes" id="UP001219568"/>
    </source>
</evidence>
<dbReference type="Proteomes" id="UP001219568">
    <property type="component" value="Unassembled WGS sequence"/>
</dbReference>